<keyword evidence="2" id="KW-1185">Reference proteome</keyword>
<gene>
    <name evidence="1" type="ORF">GCM10007875_21050</name>
</gene>
<evidence type="ECO:0000313" key="2">
    <source>
        <dbReference type="Proteomes" id="UP001156664"/>
    </source>
</evidence>
<proteinExistence type="predicted"/>
<dbReference type="EMBL" id="BSOJ01000023">
    <property type="protein sequence ID" value="GLR27014.1"/>
    <property type="molecule type" value="Genomic_DNA"/>
</dbReference>
<sequence>MRFRFTITKLNIGKFELRFPDLIGARELFESEELARREAMSILIEQIQSCFEAKKPIPEPEPSPFDPLAITVPSTLKQIIEQHNERLQLSGNIQDA</sequence>
<dbReference type="RefSeq" id="WP_284281721.1">
    <property type="nucleotide sequence ID" value="NZ_BSOJ01000023.1"/>
</dbReference>
<name>A0ABQ5YSA7_9BURK</name>
<evidence type="ECO:0000313" key="1">
    <source>
        <dbReference type="EMBL" id="GLR27014.1"/>
    </source>
</evidence>
<reference evidence="2" key="1">
    <citation type="journal article" date="2019" name="Int. J. Syst. Evol. Microbiol.">
        <title>The Global Catalogue of Microorganisms (GCM) 10K type strain sequencing project: providing services to taxonomists for standard genome sequencing and annotation.</title>
        <authorList>
            <consortium name="The Broad Institute Genomics Platform"/>
            <consortium name="The Broad Institute Genome Sequencing Center for Infectious Disease"/>
            <person name="Wu L."/>
            <person name="Ma J."/>
        </authorList>
    </citation>
    <scope>NUCLEOTIDE SEQUENCE [LARGE SCALE GENOMIC DNA]</scope>
    <source>
        <strain evidence="2">NBRC 105857</strain>
    </source>
</reference>
<evidence type="ECO:0008006" key="3">
    <source>
        <dbReference type="Google" id="ProtNLM"/>
    </source>
</evidence>
<dbReference type="Proteomes" id="UP001156664">
    <property type="component" value="Unassembled WGS sequence"/>
</dbReference>
<comment type="caution">
    <text evidence="1">The sequence shown here is derived from an EMBL/GenBank/DDBJ whole genome shotgun (WGS) entry which is preliminary data.</text>
</comment>
<organism evidence="1 2">
    <name type="scientific">Limnobacter litoralis</name>
    <dbReference type="NCBI Taxonomy" id="481366"/>
    <lineage>
        <taxon>Bacteria</taxon>
        <taxon>Pseudomonadati</taxon>
        <taxon>Pseudomonadota</taxon>
        <taxon>Betaproteobacteria</taxon>
        <taxon>Burkholderiales</taxon>
        <taxon>Burkholderiaceae</taxon>
        <taxon>Limnobacter</taxon>
    </lineage>
</organism>
<protein>
    <recommendedName>
        <fullName evidence="3">HicB-like antitoxin of toxin-antitoxin system domain-containing protein</fullName>
    </recommendedName>
</protein>
<accession>A0ABQ5YSA7</accession>